<name>A0ABR2BPF6_9ROSI</name>
<evidence type="ECO:0000313" key="1">
    <source>
        <dbReference type="EMBL" id="KAK8509039.1"/>
    </source>
</evidence>
<evidence type="ECO:0008006" key="3">
    <source>
        <dbReference type="Google" id="ProtNLM"/>
    </source>
</evidence>
<protein>
    <recommendedName>
        <fullName evidence="3">Receptor-like protein kinase</fullName>
    </recommendedName>
</protein>
<dbReference type="EMBL" id="JBBPBM010000094">
    <property type="protein sequence ID" value="KAK8509039.1"/>
    <property type="molecule type" value="Genomic_DNA"/>
</dbReference>
<comment type="caution">
    <text evidence="1">The sequence shown here is derived from an EMBL/GenBank/DDBJ whole genome shotgun (WGS) entry which is preliminary data.</text>
</comment>
<reference evidence="1 2" key="1">
    <citation type="journal article" date="2024" name="G3 (Bethesda)">
        <title>Genome assembly of Hibiscus sabdariffa L. provides insights into metabolisms of medicinal natural products.</title>
        <authorList>
            <person name="Kim T."/>
        </authorList>
    </citation>
    <scope>NUCLEOTIDE SEQUENCE [LARGE SCALE GENOMIC DNA]</scope>
    <source>
        <strain evidence="1">TK-2024</strain>
        <tissue evidence="1">Old leaves</tissue>
    </source>
</reference>
<keyword evidence="2" id="KW-1185">Reference proteome</keyword>
<proteinExistence type="predicted"/>
<accession>A0ABR2BPF6</accession>
<evidence type="ECO:0000313" key="2">
    <source>
        <dbReference type="Proteomes" id="UP001472677"/>
    </source>
</evidence>
<sequence length="70" mass="8447">MLRRYRSDPSHVLEPDAVELNPDLSYEEPIMILDREVKRLQNKTVSLVKVLRRNHKEEEATWEPEETMRE</sequence>
<dbReference type="Proteomes" id="UP001472677">
    <property type="component" value="Unassembled WGS sequence"/>
</dbReference>
<organism evidence="1 2">
    <name type="scientific">Hibiscus sabdariffa</name>
    <name type="common">roselle</name>
    <dbReference type="NCBI Taxonomy" id="183260"/>
    <lineage>
        <taxon>Eukaryota</taxon>
        <taxon>Viridiplantae</taxon>
        <taxon>Streptophyta</taxon>
        <taxon>Embryophyta</taxon>
        <taxon>Tracheophyta</taxon>
        <taxon>Spermatophyta</taxon>
        <taxon>Magnoliopsida</taxon>
        <taxon>eudicotyledons</taxon>
        <taxon>Gunneridae</taxon>
        <taxon>Pentapetalae</taxon>
        <taxon>rosids</taxon>
        <taxon>malvids</taxon>
        <taxon>Malvales</taxon>
        <taxon>Malvaceae</taxon>
        <taxon>Malvoideae</taxon>
        <taxon>Hibiscus</taxon>
    </lineage>
</organism>
<dbReference type="PANTHER" id="PTHR46148:SF44">
    <property type="entry name" value="GAG-POL POLYPROTEIN"/>
    <property type="match status" value="1"/>
</dbReference>
<gene>
    <name evidence="1" type="ORF">V6N12_054067</name>
</gene>
<dbReference type="PANTHER" id="PTHR46148">
    <property type="entry name" value="CHROMO DOMAIN-CONTAINING PROTEIN"/>
    <property type="match status" value="1"/>
</dbReference>